<dbReference type="InterPro" id="IPR035439">
    <property type="entry name" value="UPF0145_dom_sf"/>
</dbReference>
<proteinExistence type="predicted"/>
<evidence type="ECO:0008006" key="3">
    <source>
        <dbReference type="Google" id="ProtNLM"/>
    </source>
</evidence>
<evidence type="ECO:0000313" key="2">
    <source>
        <dbReference type="Proteomes" id="UP000824063"/>
    </source>
</evidence>
<comment type="caution">
    <text evidence="1">The sequence shown here is derived from an EMBL/GenBank/DDBJ whole genome shotgun (WGS) entry which is preliminary data.</text>
</comment>
<dbReference type="EMBL" id="DXBN01000189">
    <property type="protein sequence ID" value="HIZ53904.1"/>
    <property type="molecule type" value="Genomic_DNA"/>
</dbReference>
<gene>
    <name evidence="1" type="ORF">IAA20_08190</name>
</gene>
<dbReference type="Gene3D" id="3.30.110.70">
    <property type="entry name" value="Hypothetical protein apc22750. Chain B"/>
    <property type="match status" value="1"/>
</dbReference>
<reference evidence="1" key="1">
    <citation type="journal article" date="2021" name="PeerJ">
        <title>Extensive microbial diversity within the chicken gut microbiome revealed by metagenomics and culture.</title>
        <authorList>
            <person name="Gilroy R."/>
            <person name="Ravi A."/>
            <person name="Getino M."/>
            <person name="Pursley I."/>
            <person name="Horton D.L."/>
            <person name="Alikhan N.F."/>
            <person name="Baker D."/>
            <person name="Gharbi K."/>
            <person name="Hall N."/>
            <person name="Watson M."/>
            <person name="Adriaenssens E.M."/>
            <person name="Foster-Nyarko E."/>
            <person name="Jarju S."/>
            <person name="Secka A."/>
            <person name="Antonio M."/>
            <person name="Oren A."/>
            <person name="Chaudhuri R.R."/>
            <person name="La Ragione R."/>
            <person name="Hildebrand F."/>
            <person name="Pallen M.J."/>
        </authorList>
    </citation>
    <scope>NUCLEOTIDE SEQUENCE</scope>
    <source>
        <strain evidence="1">CHK172-16539</strain>
    </source>
</reference>
<dbReference type="AlphaFoldDB" id="A0A9D2F848"/>
<reference evidence="1" key="2">
    <citation type="submission" date="2021-04" db="EMBL/GenBank/DDBJ databases">
        <authorList>
            <person name="Gilroy R."/>
        </authorList>
    </citation>
    <scope>NUCLEOTIDE SEQUENCE</scope>
    <source>
        <strain evidence="1">CHK172-16539</strain>
    </source>
</reference>
<dbReference type="Proteomes" id="UP000824063">
    <property type="component" value="Unassembled WGS sequence"/>
</dbReference>
<sequence>MNKSNDTLAIEKIVLSTGNISRKYIVRDIVFAMDTFDLTTFNQIHDPDDYFTKVIRQLKEKALKYSADAIINCHFSYAHEATPHNEEPIVRITAYGTIVQFRSSTIGG</sequence>
<dbReference type="SUPFAM" id="SSF117782">
    <property type="entry name" value="YbjQ-like"/>
    <property type="match status" value="1"/>
</dbReference>
<protein>
    <recommendedName>
        <fullName evidence="3">Heavy metal-binding domain-containing protein</fullName>
    </recommendedName>
</protein>
<name>A0A9D2F848_9ENTE</name>
<organism evidence="1 2">
    <name type="scientific">Candidatus Enterococcus avicola</name>
    <dbReference type="NCBI Taxonomy" id="2838561"/>
    <lineage>
        <taxon>Bacteria</taxon>
        <taxon>Bacillati</taxon>
        <taxon>Bacillota</taxon>
        <taxon>Bacilli</taxon>
        <taxon>Lactobacillales</taxon>
        <taxon>Enterococcaceae</taxon>
        <taxon>Enterococcus</taxon>
    </lineage>
</organism>
<accession>A0A9D2F848</accession>
<evidence type="ECO:0000313" key="1">
    <source>
        <dbReference type="EMBL" id="HIZ53904.1"/>
    </source>
</evidence>